<evidence type="ECO:0000313" key="3">
    <source>
        <dbReference type="Proteomes" id="UP000054359"/>
    </source>
</evidence>
<reference evidence="2 3" key="1">
    <citation type="submission" date="2013-11" db="EMBL/GenBank/DDBJ databases">
        <title>Genome sequencing of Stegodyphus mimosarum.</title>
        <authorList>
            <person name="Bechsgaard J."/>
        </authorList>
    </citation>
    <scope>NUCLEOTIDE SEQUENCE [LARGE SCALE GENOMIC DNA]</scope>
</reference>
<proteinExistence type="predicted"/>
<dbReference type="EMBL" id="KK119418">
    <property type="protein sequence ID" value="KFM75676.1"/>
    <property type="molecule type" value="Genomic_DNA"/>
</dbReference>
<organism evidence="2 3">
    <name type="scientific">Stegodyphus mimosarum</name>
    <name type="common">African social velvet spider</name>
    <dbReference type="NCBI Taxonomy" id="407821"/>
    <lineage>
        <taxon>Eukaryota</taxon>
        <taxon>Metazoa</taxon>
        <taxon>Ecdysozoa</taxon>
        <taxon>Arthropoda</taxon>
        <taxon>Chelicerata</taxon>
        <taxon>Arachnida</taxon>
        <taxon>Araneae</taxon>
        <taxon>Araneomorphae</taxon>
        <taxon>Entelegynae</taxon>
        <taxon>Eresoidea</taxon>
        <taxon>Eresidae</taxon>
        <taxon>Stegodyphus</taxon>
    </lineage>
</organism>
<dbReference type="AlphaFoldDB" id="A0A087UE87"/>
<keyword evidence="1" id="KW-0472">Membrane</keyword>
<keyword evidence="1" id="KW-1133">Transmembrane helix</keyword>
<accession>A0A087UE87</accession>
<feature type="transmembrane region" description="Helical" evidence="1">
    <location>
        <begin position="7"/>
        <end position="25"/>
    </location>
</feature>
<protein>
    <submittedName>
        <fullName evidence="2">Uncharacterized protein</fullName>
    </submittedName>
</protein>
<evidence type="ECO:0000256" key="1">
    <source>
        <dbReference type="SAM" id="Phobius"/>
    </source>
</evidence>
<gene>
    <name evidence="2" type="ORF">X975_22644</name>
</gene>
<name>A0A087UE87_STEMI</name>
<sequence length="47" mass="5420">MCIVNSYMFHFLIGSLTVHGFIIFYNSDITMVCCKCRVSAWIKIISL</sequence>
<feature type="non-terminal residue" evidence="2">
    <location>
        <position position="47"/>
    </location>
</feature>
<keyword evidence="1" id="KW-0812">Transmembrane</keyword>
<dbReference type="Proteomes" id="UP000054359">
    <property type="component" value="Unassembled WGS sequence"/>
</dbReference>
<evidence type="ECO:0000313" key="2">
    <source>
        <dbReference type="EMBL" id="KFM75676.1"/>
    </source>
</evidence>
<keyword evidence="3" id="KW-1185">Reference proteome</keyword>